<reference evidence="1" key="1">
    <citation type="journal article" date="2015" name="Nature">
        <title>Complex archaea that bridge the gap between prokaryotes and eukaryotes.</title>
        <authorList>
            <person name="Spang A."/>
            <person name="Saw J.H."/>
            <person name="Jorgensen S.L."/>
            <person name="Zaremba-Niedzwiedzka K."/>
            <person name="Martijn J."/>
            <person name="Lind A.E."/>
            <person name="van Eijk R."/>
            <person name="Schleper C."/>
            <person name="Guy L."/>
            <person name="Ettema T.J."/>
        </authorList>
    </citation>
    <scope>NUCLEOTIDE SEQUENCE</scope>
</reference>
<organism evidence="1">
    <name type="scientific">marine sediment metagenome</name>
    <dbReference type="NCBI Taxonomy" id="412755"/>
    <lineage>
        <taxon>unclassified sequences</taxon>
        <taxon>metagenomes</taxon>
        <taxon>ecological metagenomes</taxon>
    </lineage>
</organism>
<sequence length="129" mass="15550">MADKKKWINIFDLCNNYKPSGLVKYRYLPQDKKFYFQKHWVIGLVAYWIVSHSRNHNVAPKNIDKTVRHLENRVKWPRNPMHCTLPEMADFLYENLKDIDGWDFDLRDMCEKIACHLFIHDFASYTVSL</sequence>
<dbReference type="AlphaFoldDB" id="A0A0F9LTQ9"/>
<protein>
    <submittedName>
        <fullName evidence="1">Uncharacterized protein</fullName>
    </submittedName>
</protein>
<proteinExistence type="predicted"/>
<evidence type="ECO:0000313" key="1">
    <source>
        <dbReference type="EMBL" id="KKM98504.1"/>
    </source>
</evidence>
<gene>
    <name evidence="1" type="ORF">LCGC14_1157180</name>
</gene>
<comment type="caution">
    <text evidence="1">The sequence shown here is derived from an EMBL/GenBank/DDBJ whole genome shotgun (WGS) entry which is preliminary data.</text>
</comment>
<accession>A0A0F9LTQ9</accession>
<name>A0A0F9LTQ9_9ZZZZ</name>
<dbReference type="EMBL" id="LAZR01005611">
    <property type="protein sequence ID" value="KKM98504.1"/>
    <property type="molecule type" value="Genomic_DNA"/>
</dbReference>